<dbReference type="SMART" id="SM00345">
    <property type="entry name" value="HTH_GNTR"/>
    <property type="match status" value="1"/>
</dbReference>
<dbReference type="AlphaFoldDB" id="A0A3B0S549"/>
<dbReference type="Pfam" id="PF00392">
    <property type="entry name" value="GntR"/>
    <property type="match status" value="1"/>
</dbReference>
<sequence>MNKPMANKGPQSARTGGKDFGEVRSGTIRSVAVEMSDRIYSGRYKNGQRLPAERHLSGELHVSRTTLRQSMDLLENAGMIVRRAGSGTFVSYTPQVEDTPKRQAADTAEISIDILDTAEQTSPLELNVVRSVVEPEIVRLAVINMSARDMAKLGAIIDRMEKVTTSAADFSTCDEDFHLCLAEGTHNQLLATIYRMITHVRRHSTWAETREKVLSPNRIEDYKKKHRSLYQAIRNRDIETAVEYMKLHIIEVQRDLISV</sequence>
<dbReference type="EMBL" id="UOEF01000294">
    <property type="protein sequence ID" value="VAV99997.1"/>
    <property type="molecule type" value="Genomic_DNA"/>
</dbReference>
<dbReference type="PRINTS" id="PR00035">
    <property type="entry name" value="HTHGNTR"/>
</dbReference>
<evidence type="ECO:0000256" key="2">
    <source>
        <dbReference type="ARBA" id="ARBA00023125"/>
    </source>
</evidence>
<dbReference type="Gene3D" id="1.10.10.10">
    <property type="entry name" value="Winged helix-like DNA-binding domain superfamily/Winged helix DNA-binding domain"/>
    <property type="match status" value="1"/>
</dbReference>
<evidence type="ECO:0000256" key="3">
    <source>
        <dbReference type="ARBA" id="ARBA00023163"/>
    </source>
</evidence>
<accession>A0A3B0S549</accession>
<dbReference type="InterPro" id="IPR000524">
    <property type="entry name" value="Tscrpt_reg_HTH_GntR"/>
</dbReference>
<evidence type="ECO:0000313" key="6">
    <source>
        <dbReference type="EMBL" id="VAV99997.1"/>
    </source>
</evidence>
<dbReference type="Pfam" id="PF07729">
    <property type="entry name" value="FCD"/>
    <property type="match status" value="1"/>
</dbReference>
<dbReference type="PANTHER" id="PTHR43537:SF5">
    <property type="entry name" value="UXU OPERON TRANSCRIPTIONAL REGULATOR"/>
    <property type="match status" value="1"/>
</dbReference>
<dbReference type="SUPFAM" id="SSF48008">
    <property type="entry name" value="GntR ligand-binding domain-like"/>
    <property type="match status" value="1"/>
</dbReference>
<feature type="region of interest" description="Disordered" evidence="4">
    <location>
        <begin position="1"/>
        <end position="23"/>
    </location>
</feature>
<protein>
    <recommendedName>
        <fullName evidence="5">HTH gntR-type domain-containing protein</fullName>
    </recommendedName>
</protein>
<organism evidence="6">
    <name type="scientific">hydrothermal vent metagenome</name>
    <dbReference type="NCBI Taxonomy" id="652676"/>
    <lineage>
        <taxon>unclassified sequences</taxon>
        <taxon>metagenomes</taxon>
        <taxon>ecological metagenomes</taxon>
    </lineage>
</organism>
<reference evidence="6" key="1">
    <citation type="submission" date="2018-06" db="EMBL/GenBank/DDBJ databases">
        <authorList>
            <person name="Zhirakovskaya E."/>
        </authorList>
    </citation>
    <scope>NUCLEOTIDE SEQUENCE</scope>
</reference>
<keyword evidence="1" id="KW-0805">Transcription regulation</keyword>
<dbReference type="SUPFAM" id="SSF46785">
    <property type="entry name" value="Winged helix' DNA-binding domain"/>
    <property type="match status" value="1"/>
</dbReference>
<gene>
    <name evidence="6" type="ORF">MNBD_ALPHA04-596</name>
</gene>
<feature type="domain" description="HTH gntR-type" evidence="5">
    <location>
        <begin position="25"/>
        <end position="93"/>
    </location>
</feature>
<keyword evidence="2" id="KW-0238">DNA-binding</keyword>
<dbReference type="InterPro" id="IPR008920">
    <property type="entry name" value="TF_FadR/GntR_C"/>
</dbReference>
<dbReference type="SMART" id="SM00895">
    <property type="entry name" value="FCD"/>
    <property type="match status" value="1"/>
</dbReference>
<dbReference type="InterPro" id="IPR011711">
    <property type="entry name" value="GntR_C"/>
</dbReference>
<evidence type="ECO:0000256" key="4">
    <source>
        <dbReference type="SAM" id="MobiDB-lite"/>
    </source>
</evidence>
<dbReference type="InterPro" id="IPR036388">
    <property type="entry name" value="WH-like_DNA-bd_sf"/>
</dbReference>
<dbReference type="InterPro" id="IPR036390">
    <property type="entry name" value="WH_DNA-bd_sf"/>
</dbReference>
<evidence type="ECO:0000256" key="1">
    <source>
        <dbReference type="ARBA" id="ARBA00023015"/>
    </source>
</evidence>
<proteinExistence type="predicted"/>
<evidence type="ECO:0000259" key="5">
    <source>
        <dbReference type="PROSITE" id="PS50949"/>
    </source>
</evidence>
<dbReference type="GO" id="GO:0003677">
    <property type="term" value="F:DNA binding"/>
    <property type="evidence" value="ECO:0007669"/>
    <property type="project" value="UniProtKB-KW"/>
</dbReference>
<dbReference type="GO" id="GO:0003700">
    <property type="term" value="F:DNA-binding transcription factor activity"/>
    <property type="evidence" value="ECO:0007669"/>
    <property type="project" value="InterPro"/>
</dbReference>
<name>A0A3B0S549_9ZZZZ</name>
<dbReference type="Gene3D" id="1.20.120.530">
    <property type="entry name" value="GntR ligand-binding domain-like"/>
    <property type="match status" value="1"/>
</dbReference>
<dbReference type="PANTHER" id="PTHR43537">
    <property type="entry name" value="TRANSCRIPTIONAL REGULATOR, GNTR FAMILY"/>
    <property type="match status" value="1"/>
</dbReference>
<dbReference type="CDD" id="cd07377">
    <property type="entry name" value="WHTH_GntR"/>
    <property type="match status" value="1"/>
</dbReference>
<dbReference type="PROSITE" id="PS50949">
    <property type="entry name" value="HTH_GNTR"/>
    <property type="match status" value="1"/>
</dbReference>
<keyword evidence="3" id="KW-0804">Transcription</keyword>